<proteinExistence type="predicted"/>
<evidence type="ECO:0000256" key="13">
    <source>
        <dbReference type="ARBA" id="ARBA00023012"/>
    </source>
</evidence>
<protein>
    <recommendedName>
        <fullName evidence="3">histidine kinase</fullName>
        <ecNumber evidence="3">2.7.13.3</ecNumber>
    </recommendedName>
</protein>
<keyword evidence="6" id="KW-0597">Phosphoprotein</keyword>
<evidence type="ECO:0000313" key="21">
    <source>
        <dbReference type="Proteomes" id="UP000267035"/>
    </source>
</evidence>
<keyword evidence="4" id="KW-1003">Cell membrane</keyword>
<dbReference type="GO" id="GO:0005524">
    <property type="term" value="F:ATP binding"/>
    <property type="evidence" value="ECO:0007669"/>
    <property type="project" value="UniProtKB-KW"/>
</dbReference>
<dbReference type="AlphaFoldDB" id="A0A3M6QD71"/>
<evidence type="ECO:0000256" key="9">
    <source>
        <dbReference type="ARBA" id="ARBA00022741"/>
    </source>
</evidence>
<evidence type="ECO:0000256" key="5">
    <source>
        <dbReference type="ARBA" id="ARBA00022519"/>
    </source>
</evidence>
<dbReference type="Pfam" id="PF16524">
    <property type="entry name" value="RisS_PPD"/>
    <property type="match status" value="1"/>
</dbReference>
<feature type="transmembrane region" description="Helical" evidence="16">
    <location>
        <begin position="179"/>
        <end position="201"/>
    </location>
</feature>
<dbReference type="Proteomes" id="UP000267035">
    <property type="component" value="Unassembled WGS sequence"/>
</dbReference>
<evidence type="ECO:0000256" key="15">
    <source>
        <dbReference type="SAM" id="MobiDB-lite"/>
    </source>
</evidence>
<keyword evidence="12 16" id="KW-1133">Transmembrane helix</keyword>
<keyword evidence="10" id="KW-0418">Kinase</keyword>
<dbReference type="GO" id="GO:0000155">
    <property type="term" value="F:phosphorelay sensor kinase activity"/>
    <property type="evidence" value="ECO:0007669"/>
    <property type="project" value="InterPro"/>
</dbReference>
<keyword evidence="21" id="KW-1185">Reference proteome</keyword>
<evidence type="ECO:0000256" key="10">
    <source>
        <dbReference type="ARBA" id="ARBA00022777"/>
    </source>
</evidence>
<dbReference type="SMART" id="SM00304">
    <property type="entry name" value="HAMP"/>
    <property type="match status" value="1"/>
</dbReference>
<dbReference type="InterPro" id="IPR003594">
    <property type="entry name" value="HATPase_dom"/>
</dbReference>
<feature type="region of interest" description="Disordered" evidence="15">
    <location>
        <begin position="474"/>
        <end position="499"/>
    </location>
</feature>
<dbReference type="EC" id="2.7.13.3" evidence="3"/>
<keyword evidence="13" id="KW-0902">Two-component regulatory system</keyword>
<dbReference type="GO" id="GO:0005886">
    <property type="term" value="C:plasma membrane"/>
    <property type="evidence" value="ECO:0007669"/>
    <property type="project" value="UniProtKB-SubCell"/>
</dbReference>
<dbReference type="Proteomes" id="UP000267521">
    <property type="component" value="Unassembled WGS sequence"/>
</dbReference>
<dbReference type="Pfam" id="PF02518">
    <property type="entry name" value="HATPase_c"/>
    <property type="match status" value="1"/>
</dbReference>
<reference evidence="21 22" key="1">
    <citation type="submission" date="2018-10" db="EMBL/GenBank/DDBJ databases">
        <title>Comamonadaceae CDC group NO-1 genome sequencing and assembly.</title>
        <authorList>
            <person name="Bernier A.-M."/>
            <person name="Bernard K."/>
        </authorList>
    </citation>
    <scope>NUCLEOTIDE SEQUENCE [LARGE SCALE GENOMIC DNA]</scope>
    <source>
        <strain evidence="20 21">NML161473</strain>
        <strain evidence="19 22">NML970147</strain>
    </source>
</reference>
<comment type="catalytic activity">
    <reaction evidence="1">
        <text>ATP + protein L-histidine = ADP + protein N-phospho-L-histidine.</text>
        <dbReference type="EC" id="2.7.13.3"/>
    </reaction>
</comment>
<dbReference type="CDD" id="cd06225">
    <property type="entry name" value="HAMP"/>
    <property type="match status" value="1"/>
</dbReference>
<evidence type="ECO:0000259" key="18">
    <source>
        <dbReference type="PROSITE" id="PS50885"/>
    </source>
</evidence>
<dbReference type="InterPro" id="IPR036097">
    <property type="entry name" value="HisK_dim/P_sf"/>
</dbReference>
<evidence type="ECO:0000313" key="20">
    <source>
        <dbReference type="EMBL" id="RMX01073.1"/>
    </source>
</evidence>
<dbReference type="CDD" id="cd00082">
    <property type="entry name" value="HisKA"/>
    <property type="match status" value="1"/>
</dbReference>
<evidence type="ECO:0000313" key="19">
    <source>
        <dbReference type="EMBL" id="RMW96113.1"/>
    </source>
</evidence>
<dbReference type="Gene3D" id="3.30.565.10">
    <property type="entry name" value="Histidine kinase-like ATPase, C-terminal domain"/>
    <property type="match status" value="1"/>
</dbReference>
<dbReference type="PANTHER" id="PTHR44936:SF5">
    <property type="entry name" value="SENSOR HISTIDINE KINASE ENVZ"/>
    <property type="match status" value="1"/>
</dbReference>
<keyword evidence="5" id="KW-0997">Cell inner membrane</keyword>
<evidence type="ECO:0000256" key="3">
    <source>
        <dbReference type="ARBA" id="ARBA00012438"/>
    </source>
</evidence>
<evidence type="ECO:0000256" key="8">
    <source>
        <dbReference type="ARBA" id="ARBA00022692"/>
    </source>
</evidence>
<name>A0A3M6QD71_9BURK</name>
<dbReference type="PANTHER" id="PTHR44936">
    <property type="entry name" value="SENSOR PROTEIN CREC"/>
    <property type="match status" value="1"/>
</dbReference>
<accession>A0A3M6PYJ9</accession>
<dbReference type="InterPro" id="IPR032408">
    <property type="entry name" value="RisS_PPD"/>
</dbReference>
<organism evidence="20 21">
    <name type="scientific">Allofranklinella schreckenbergeri</name>
    <dbReference type="NCBI Taxonomy" id="1076744"/>
    <lineage>
        <taxon>Bacteria</taxon>
        <taxon>Pseudomonadati</taxon>
        <taxon>Pseudomonadota</taxon>
        <taxon>Betaproteobacteria</taxon>
        <taxon>Burkholderiales</taxon>
        <taxon>Comamonadaceae</taxon>
        <taxon>Allofranklinella</taxon>
    </lineage>
</organism>
<dbReference type="SUPFAM" id="SSF55874">
    <property type="entry name" value="ATPase domain of HSP90 chaperone/DNA topoisomerase II/histidine kinase"/>
    <property type="match status" value="1"/>
</dbReference>
<evidence type="ECO:0000256" key="11">
    <source>
        <dbReference type="ARBA" id="ARBA00022840"/>
    </source>
</evidence>
<keyword evidence="11" id="KW-0067">ATP-binding</keyword>
<keyword evidence="14 16" id="KW-0472">Membrane</keyword>
<dbReference type="SMART" id="SM00388">
    <property type="entry name" value="HisKA"/>
    <property type="match status" value="1"/>
</dbReference>
<dbReference type="PROSITE" id="PS50109">
    <property type="entry name" value="HIS_KIN"/>
    <property type="match status" value="1"/>
</dbReference>
<feature type="domain" description="Histidine kinase" evidence="17">
    <location>
        <begin position="262"/>
        <end position="471"/>
    </location>
</feature>
<keyword evidence="7" id="KW-0808">Transferase</keyword>
<accession>A0A3M6QD71</accession>
<evidence type="ECO:0000256" key="1">
    <source>
        <dbReference type="ARBA" id="ARBA00000085"/>
    </source>
</evidence>
<dbReference type="Gene3D" id="3.30.450.300">
    <property type="entry name" value="Sensor histidine kinase RisS, periplasmic domain"/>
    <property type="match status" value="1"/>
</dbReference>
<dbReference type="InterPro" id="IPR005467">
    <property type="entry name" value="His_kinase_dom"/>
</dbReference>
<keyword evidence="9" id="KW-0547">Nucleotide-binding</keyword>
<dbReference type="InterPro" id="IPR050980">
    <property type="entry name" value="2C_sensor_his_kinase"/>
</dbReference>
<evidence type="ECO:0000259" key="17">
    <source>
        <dbReference type="PROSITE" id="PS50109"/>
    </source>
</evidence>
<evidence type="ECO:0000313" key="22">
    <source>
        <dbReference type="Proteomes" id="UP000267521"/>
    </source>
</evidence>
<feature type="domain" description="HAMP" evidence="18">
    <location>
        <begin position="199"/>
        <end position="254"/>
    </location>
</feature>
<dbReference type="InterPro" id="IPR038421">
    <property type="entry name" value="RisS_PPD_sf"/>
</dbReference>
<dbReference type="InterPro" id="IPR036890">
    <property type="entry name" value="HATPase_C_sf"/>
</dbReference>
<dbReference type="EMBL" id="RDQL01000004">
    <property type="protein sequence ID" value="RMX01073.1"/>
    <property type="molecule type" value="Genomic_DNA"/>
</dbReference>
<dbReference type="InterPro" id="IPR004358">
    <property type="entry name" value="Sig_transdc_His_kin-like_C"/>
</dbReference>
<evidence type="ECO:0000256" key="4">
    <source>
        <dbReference type="ARBA" id="ARBA00022475"/>
    </source>
</evidence>
<sequence>MGRREKHRYDMDDYDAHDAESHRSRHRRIRVSLFWRTFILLTLLLLLSSLVWLQSFRALEFEPRTLYTAQQIATMVNLSRAGLTHSDAIARVSLLKTLSEQEGMRIQPHEPADTYVLMTDTALGNKLTETLRSRLGTETLVAKSVNGVPGLWVSFRLGDDYTWLLMDSSRMAPLGRRTMLLWLAMGVVISLAGAAIITRLLNKPIEALRNATYRLQYEGDFNNSQLNEEVATSEIRQLNIGFNRMAEQLSKVEQDRAVMLAGISHDLRTPLARLRLETEMSVADEIAREHMVADIVQLDAIIDKFMDYARPVSGVRSSVNLQAIVANCVFSILEFGEMEVQSQVPADLYVYADEIELSRVITNLLENARRYGKTPGEDFIRVEITATVLPEKDHKFVLLRIRDYGPGVSQTELNNLLKPFFRGDSARTSAAGAGLGLSIVDKTIQRMGGRFAITNATGGGTGLVAHIRLDRAPSNKQWQEEQRLQRPKVKRTSFTPTTY</sequence>
<dbReference type="InterPro" id="IPR003660">
    <property type="entry name" value="HAMP_dom"/>
</dbReference>
<comment type="subcellular location">
    <subcellularLocation>
        <location evidence="2">Cell inner membrane</location>
        <topology evidence="2">Multi-pass membrane protein</topology>
    </subcellularLocation>
</comment>
<evidence type="ECO:0000256" key="2">
    <source>
        <dbReference type="ARBA" id="ARBA00004429"/>
    </source>
</evidence>
<dbReference type="InterPro" id="IPR003661">
    <property type="entry name" value="HisK_dim/P_dom"/>
</dbReference>
<evidence type="ECO:0000256" key="12">
    <source>
        <dbReference type="ARBA" id="ARBA00022989"/>
    </source>
</evidence>
<dbReference type="PROSITE" id="PS50885">
    <property type="entry name" value="HAMP"/>
    <property type="match status" value="1"/>
</dbReference>
<dbReference type="Pfam" id="PF00672">
    <property type="entry name" value="HAMP"/>
    <property type="match status" value="1"/>
</dbReference>
<evidence type="ECO:0000256" key="14">
    <source>
        <dbReference type="ARBA" id="ARBA00023136"/>
    </source>
</evidence>
<dbReference type="SUPFAM" id="SSF47384">
    <property type="entry name" value="Homodimeric domain of signal transducing histidine kinase"/>
    <property type="match status" value="1"/>
</dbReference>
<keyword evidence="8 16" id="KW-0812">Transmembrane</keyword>
<dbReference type="PRINTS" id="PR00344">
    <property type="entry name" value="BCTRLSENSOR"/>
</dbReference>
<evidence type="ECO:0000256" key="7">
    <source>
        <dbReference type="ARBA" id="ARBA00022679"/>
    </source>
</evidence>
<feature type="compositionally biased region" description="Basic and acidic residues" evidence="15">
    <location>
        <begin position="474"/>
        <end position="484"/>
    </location>
</feature>
<dbReference type="Gene3D" id="1.10.287.130">
    <property type="match status" value="1"/>
</dbReference>
<dbReference type="Pfam" id="PF00512">
    <property type="entry name" value="HisKA"/>
    <property type="match status" value="1"/>
</dbReference>
<comment type="caution">
    <text evidence="20">The sequence shown here is derived from an EMBL/GenBank/DDBJ whole genome shotgun (WGS) entry which is preliminary data.</text>
</comment>
<dbReference type="SMART" id="SM00387">
    <property type="entry name" value="HATPase_c"/>
    <property type="match status" value="1"/>
</dbReference>
<feature type="transmembrane region" description="Helical" evidence="16">
    <location>
        <begin position="33"/>
        <end position="53"/>
    </location>
</feature>
<dbReference type="EMBL" id="RDQM01000013">
    <property type="protein sequence ID" value="RMW96113.1"/>
    <property type="molecule type" value="Genomic_DNA"/>
</dbReference>
<evidence type="ECO:0000256" key="6">
    <source>
        <dbReference type="ARBA" id="ARBA00022553"/>
    </source>
</evidence>
<evidence type="ECO:0000256" key="16">
    <source>
        <dbReference type="SAM" id="Phobius"/>
    </source>
</evidence>
<gene>
    <name evidence="20" type="ORF">EBQ25_04595</name>
    <name evidence="19" type="ORF">EBQ26_10150</name>
</gene>